<keyword evidence="2" id="KW-1185">Reference proteome</keyword>
<evidence type="ECO:0008006" key="3">
    <source>
        <dbReference type="Google" id="ProtNLM"/>
    </source>
</evidence>
<dbReference type="SUPFAM" id="SSF53448">
    <property type="entry name" value="Nucleotide-diphospho-sugar transferases"/>
    <property type="match status" value="1"/>
</dbReference>
<evidence type="ECO:0000313" key="1">
    <source>
        <dbReference type="EMBL" id="TMV09009.1"/>
    </source>
</evidence>
<evidence type="ECO:0000313" key="2">
    <source>
        <dbReference type="Proteomes" id="UP001193035"/>
    </source>
</evidence>
<dbReference type="RefSeq" id="WP_138841038.1">
    <property type="nucleotide sequence ID" value="NZ_VCPD01000002.1"/>
</dbReference>
<gene>
    <name evidence="1" type="ORF">FGK63_07770</name>
</gene>
<dbReference type="Proteomes" id="UP001193035">
    <property type="component" value="Unassembled WGS sequence"/>
</dbReference>
<dbReference type="EMBL" id="VCPD01000002">
    <property type="protein sequence ID" value="TMV09009.1"/>
    <property type="molecule type" value="Genomic_DNA"/>
</dbReference>
<sequence>MSNENRIRTEPATLWVGDAFSALEYVSLKSLVIQGMNPVLFCYDDVKNVPPGVTIKDANQIVGRDKIWVNKERNSLAPFSDYFRYLLLATTNYYWVDADVLALRPFDFVSDYFLAWHPPVLAVGVLSVPHNSPTLSDLIKACEKPNVNFPWLKRNKGRLEDLSEDSGAIAPEDLPYKALGPLALTWLMRKHGEERHALPAASHYPLQPKHILKPFHRVSPRINWEGAYSIHLFGSVQHRKFREMKTTLPPHGSFLEHMYKLFEVDPTAFDPDF</sequence>
<proteinExistence type="predicted"/>
<name>A0ABY2X1A3_9RHOB</name>
<dbReference type="InterPro" id="IPR029044">
    <property type="entry name" value="Nucleotide-diphossugar_trans"/>
</dbReference>
<comment type="caution">
    <text evidence="1">The sequence shown here is derived from an EMBL/GenBank/DDBJ whole genome shotgun (WGS) entry which is preliminary data.</text>
</comment>
<accession>A0ABY2X1A3</accession>
<organism evidence="1 2">
    <name type="scientific">Ruegeria sediminis</name>
    <dbReference type="NCBI Taxonomy" id="2583820"/>
    <lineage>
        <taxon>Bacteria</taxon>
        <taxon>Pseudomonadati</taxon>
        <taxon>Pseudomonadota</taxon>
        <taxon>Alphaproteobacteria</taxon>
        <taxon>Rhodobacterales</taxon>
        <taxon>Roseobacteraceae</taxon>
        <taxon>Ruegeria</taxon>
    </lineage>
</organism>
<protein>
    <recommendedName>
        <fullName evidence="3">Alpha 1,4-glycosyltransferase domain-containing protein</fullName>
    </recommendedName>
</protein>
<reference evidence="1 2" key="1">
    <citation type="submission" date="2019-05" db="EMBL/GenBank/DDBJ databases">
        <title>Ruegeria sp. nov., isolated from tidal flat.</title>
        <authorList>
            <person name="Kim W."/>
        </authorList>
    </citation>
    <scope>NUCLEOTIDE SEQUENCE [LARGE SCALE GENOMIC DNA]</scope>
    <source>
        <strain evidence="1 2">CAU 1488</strain>
    </source>
</reference>